<accession>A0A2P2QMZ4</accession>
<protein>
    <submittedName>
        <fullName evidence="1">Uncharacterized protein</fullName>
    </submittedName>
</protein>
<reference evidence="1" key="1">
    <citation type="submission" date="2018-02" db="EMBL/GenBank/DDBJ databases">
        <title>Rhizophora mucronata_Transcriptome.</title>
        <authorList>
            <person name="Meera S.P."/>
            <person name="Sreeshan A."/>
            <person name="Augustine A."/>
        </authorList>
    </citation>
    <scope>NUCLEOTIDE SEQUENCE</scope>
    <source>
        <tissue evidence="1">Leaf</tissue>
    </source>
</reference>
<name>A0A2P2QMZ4_RHIMU</name>
<dbReference type="EMBL" id="GGEC01087926">
    <property type="protein sequence ID" value="MBX68410.1"/>
    <property type="molecule type" value="Transcribed_RNA"/>
</dbReference>
<sequence>MTMEYQSFQELMMPCCILALVDDLFCARSPFHCWA</sequence>
<organism evidence="1">
    <name type="scientific">Rhizophora mucronata</name>
    <name type="common">Asiatic mangrove</name>
    <dbReference type="NCBI Taxonomy" id="61149"/>
    <lineage>
        <taxon>Eukaryota</taxon>
        <taxon>Viridiplantae</taxon>
        <taxon>Streptophyta</taxon>
        <taxon>Embryophyta</taxon>
        <taxon>Tracheophyta</taxon>
        <taxon>Spermatophyta</taxon>
        <taxon>Magnoliopsida</taxon>
        <taxon>eudicotyledons</taxon>
        <taxon>Gunneridae</taxon>
        <taxon>Pentapetalae</taxon>
        <taxon>rosids</taxon>
        <taxon>fabids</taxon>
        <taxon>Malpighiales</taxon>
        <taxon>Rhizophoraceae</taxon>
        <taxon>Rhizophora</taxon>
    </lineage>
</organism>
<dbReference type="AlphaFoldDB" id="A0A2P2QMZ4"/>
<proteinExistence type="predicted"/>
<evidence type="ECO:0000313" key="1">
    <source>
        <dbReference type="EMBL" id="MBX68410.1"/>
    </source>
</evidence>